<feature type="domain" description="GLUG" evidence="3">
    <location>
        <begin position="260"/>
        <end position="284"/>
    </location>
</feature>
<feature type="domain" description="Secretion system C-terminal sorting" evidence="4">
    <location>
        <begin position="385"/>
        <end position="453"/>
    </location>
</feature>
<organism evidence="5 6">
    <name type="scientific">Aequorivita ciconiae</name>
    <dbReference type="NCBI Taxonomy" id="2494375"/>
    <lineage>
        <taxon>Bacteria</taxon>
        <taxon>Pseudomonadati</taxon>
        <taxon>Bacteroidota</taxon>
        <taxon>Flavobacteriia</taxon>
        <taxon>Flavobacteriales</taxon>
        <taxon>Flavobacteriaceae</taxon>
        <taxon>Aequorivita</taxon>
    </lineage>
</organism>
<dbReference type="NCBIfam" id="TIGR04183">
    <property type="entry name" value="Por_Secre_tail"/>
    <property type="match status" value="1"/>
</dbReference>
<dbReference type="Pfam" id="PF07581">
    <property type="entry name" value="Glug"/>
    <property type="match status" value="1"/>
</dbReference>
<feature type="chain" id="PRO_5019479148" evidence="2">
    <location>
        <begin position="20"/>
        <end position="455"/>
    </location>
</feature>
<evidence type="ECO:0000256" key="2">
    <source>
        <dbReference type="SAM" id="SignalP"/>
    </source>
</evidence>
<evidence type="ECO:0000313" key="5">
    <source>
        <dbReference type="EMBL" id="QAA82252.1"/>
    </source>
</evidence>
<dbReference type="KEGG" id="aev:EI546_11205"/>
<evidence type="ECO:0000256" key="1">
    <source>
        <dbReference type="ARBA" id="ARBA00022729"/>
    </source>
</evidence>
<dbReference type="AlphaFoldDB" id="A0A410G4P3"/>
<proteinExistence type="predicted"/>
<dbReference type="EMBL" id="CP034951">
    <property type="protein sequence ID" value="QAA82252.1"/>
    <property type="molecule type" value="Genomic_DNA"/>
</dbReference>
<dbReference type="Proteomes" id="UP000285517">
    <property type="component" value="Chromosome"/>
</dbReference>
<keyword evidence="1 2" id="KW-0732">Signal</keyword>
<evidence type="ECO:0000313" key="6">
    <source>
        <dbReference type="Proteomes" id="UP000285517"/>
    </source>
</evidence>
<evidence type="ECO:0000259" key="3">
    <source>
        <dbReference type="Pfam" id="PF07581"/>
    </source>
</evidence>
<dbReference type="InterPro" id="IPR011493">
    <property type="entry name" value="GLUG"/>
</dbReference>
<keyword evidence="6" id="KW-1185">Reference proteome</keyword>
<sequence>MKKLNLFLVFALLVFGANAQVFPTTSWSDVASTSWYNSAQTEFTISTAEDLAGVAQLVANGTTFAGKTLNIDANIDLDGNLWTPIGAYPALFSGNVNGNGNVISNLWINLPEADFAGLFGYAKNSTISDLQIQSANIIGFDSVGSLVANLFDNGSVQNCSAVDITVTGNNNVGGLVGGLVTNSSVSKSFAIGDITGSNQVGGLAGSGWDKVQITESYSEGTVSSTYAAGGLVGAYVFSFGETSTIDNCYSRSSVTAAEFRAGGLIGGADNALLVKNSYATGTVSAPEFAGAIIGLWGNISMENVYFDTESSGMTEGVGGFGGAPVTPDITPKTTSEMKTTEMAELLNAGQTDGPWSIDTSINDGYPALNVTLSTPSIQKELAIVVYPTIFDNEVSISAKTELTSYSIFSNTGARVSNGKLSGDSASISTSSLSTGLYFIRIATENGSTVKRIIKK</sequence>
<name>A0A410G4P3_9FLAO</name>
<feature type="signal peptide" evidence="2">
    <location>
        <begin position="1"/>
        <end position="19"/>
    </location>
</feature>
<dbReference type="OrthoDB" id="869215at2"/>
<dbReference type="RefSeq" id="WP_128250623.1">
    <property type="nucleotide sequence ID" value="NZ_CP034951.1"/>
</dbReference>
<accession>A0A410G4P3</accession>
<protein>
    <submittedName>
        <fullName evidence="5">T9SS type A sorting domain-containing protein</fullName>
    </submittedName>
</protein>
<gene>
    <name evidence="5" type="ORF">EI546_11205</name>
</gene>
<dbReference type="InterPro" id="IPR026444">
    <property type="entry name" value="Secre_tail"/>
</dbReference>
<dbReference type="Gene3D" id="2.160.20.110">
    <property type="match status" value="1"/>
</dbReference>
<evidence type="ECO:0000259" key="4">
    <source>
        <dbReference type="Pfam" id="PF18962"/>
    </source>
</evidence>
<reference evidence="5 6" key="1">
    <citation type="submission" date="2019-01" db="EMBL/GenBank/DDBJ databases">
        <title>Complete genome sequencing of Aequorivita sp. H23M31.</title>
        <authorList>
            <person name="Bae J.-W."/>
        </authorList>
    </citation>
    <scope>NUCLEOTIDE SEQUENCE [LARGE SCALE GENOMIC DNA]</scope>
    <source>
        <strain evidence="5 6">H23M31</strain>
    </source>
</reference>
<dbReference type="Pfam" id="PF18962">
    <property type="entry name" value="Por_Secre_tail"/>
    <property type="match status" value="1"/>
</dbReference>